<dbReference type="GO" id="GO:0008233">
    <property type="term" value="F:peptidase activity"/>
    <property type="evidence" value="ECO:0007669"/>
    <property type="project" value="UniProtKB-KW"/>
</dbReference>
<keyword evidence="1" id="KW-0812">Transmembrane</keyword>
<feature type="transmembrane region" description="Helical" evidence="1">
    <location>
        <begin position="56"/>
        <end position="78"/>
    </location>
</feature>
<dbReference type="PANTHER" id="PTHR36435">
    <property type="entry name" value="SLR1288 PROTEIN"/>
    <property type="match status" value="1"/>
</dbReference>
<protein>
    <submittedName>
        <fullName evidence="3">Membrane protease YdiL (CAAX protease family)</fullName>
    </submittedName>
</protein>
<feature type="transmembrane region" description="Helical" evidence="1">
    <location>
        <begin position="219"/>
        <end position="239"/>
    </location>
</feature>
<feature type="domain" description="CAAX prenyl protease 2/Lysostaphin resistance protein A-like" evidence="2">
    <location>
        <begin position="144"/>
        <end position="231"/>
    </location>
</feature>
<keyword evidence="3" id="KW-0378">Hydrolase</keyword>
<dbReference type="EMBL" id="JAVDQA010000007">
    <property type="protein sequence ID" value="MDR6301633.1"/>
    <property type="molecule type" value="Genomic_DNA"/>
</dbReference>
<reference evidence="3 4" key="1">
    <citation type="submission" date="2023-07" db="EMBL/GenBank/DDBJ databases">
        <title>Genomic Encyclopedia of Type Strains, Phase IV (KMG-IV): sequencing the most valuable type-strain genomes for metagenomic binning, comparative biology and taxonomic classification.</title>
        <authorList>
            <person name="Goeker M."/>
        </authorList>
    </citation>
    <scope>NUCLEOTIDE SEQUENCE [LARGE SCALE GENOMIC DNA]</scope>
    <source>
        <strain evidence="3 4">DSM 102814</strain>
    </source>
</reference>
<feature type="transmembrane region" description="Helical" evidence="1">
    <location>
        <begin position="98"/>
        <end position="116"/>
    </location>
</feature>
<proteinExistence type="predicted"/>
<evidence type="ECO:0000313" key="3">
    <source>
        <dbReference type="EMBL" id="MDR6301633.1"/>
    </source>
</evidence>
<feature type="transmembrane region" description="Helical" evidence="1">
    <location>
        <begin position="254"/>
        <end position="274"/>
    </location>
</feature>
<dbReference type="RefSeq" id="WP_378927772.1">
    <property type="nucleotide sequence ID" value="NZ_JBHLUA010000002.1"/>
</dbReference>
<keyword evidence="1" id="KW-1133">Transmembrane helix</keyword>
<dbReference type="InterPro" id="IPR052710">
    <property type="entry name" value="CAAX_protease"/>
</dbReference>
<accession>A0ABU1KAL8</accession>
<evidence type="ECO:0000259" key="2">
    <source>
        <dbReference type="Pfam" id="PF02517"/>
    </source>
</evidence>
<keyword evidence="3" id="KW-0645">Protease</keyword>
<sequence length="283" mass="33412">MHADIFTLPLEIIKKMSIFKAILLTFLFILIFSTFQIITLLPFKDFLSSNPDLAEHLFGIITILGFLISYSIIFYFFWKPKLFDFKEETLKYLKPINFIYLFFIAFGLELFDRVLFDLDKLKDFYFNEESLIDFPDYYAINISNIYQAVSAILIAPIFEELFFRKYILGKLLLRNSKIIALITSSLCFSLIHIETPNNLLPTFIFGIISGFIFIETKKIIYSILLHFFMNSFWLALLLYGENYFNWIYQLNFNFIYWSLPLVGIILGSFGIYKITTANNAYHK</sequence>
<evidence type="ECO:0000313" key="4">
    <source>
        <dbReference type="Proteomes" id="UP001257659"/>
    </source>
</evidence>
<name>A0ABU1KAL8_9FLAO</name>
<feature type="transmembrane region" description="Helical" evidence="1">
    <location>
        <begin position="175"/>
        <end position="193"/>
    </location>
</feature>
<keyword evidence="4" id="KW-1185">Reference proteome</keyword>
<keyword evidence="1" id="KW-0472">Membrane</keyword>
<comment type="caution">
    <text evidence="3">The sequence shown here is derived from an EMBL/GenBank/DDBJ whole genome shotgun (WGS) entry which is preliminary data.</text>
</comment>
<dbReference type="PANTHER" id="PTHR36435:SF1">
    <property type="entry name" value="CAAX AMINO TERMINAL PROTEASE FAMILY PROTEIN"/>
    <property type="match status" value="1"/>
</dbReference>
<evidence type="ECO:0000256" key="1">
    <source>
        <dbReference type="SAM" id="Phobius"/>
    </source>
</evidence>
<feature type="transmembrane region" description="Helical" evidence="1">
    <location>
        <begin position="145"/>
        <end position="163"/>
    </location>
</feature>
<dbReference type="Proteomes" id="UP001257659">
    <property type="component" value="Unassembled WGS sequence"/>
</dbReference>
<feature type="transmembrane region" description="Helical" evidence="1">
    <location>
        <begin position="199"/>
        <end position="214"/>
    </location>
</feature>
<feature type="transmembrane region" description="Helical" evidence="1">
    <location>
        <begin position="21"/>
        <end position="44"/>
    </location>
</feature>
<dbReference type="GO" id="GO:0006508">
    <property type="term" value="P:proteolysis"/>
    <property type="evidence" value="ECO:0007669"/>
    <property type="project" value="UniProtKB-KW"/>
</dbReference>
<gene>
    <name evidence="3" type="ORF">GGR31_002303</name>
</gene>
<dbReference type="Pfam" id="PF02517">
    <property type="entry name" value="Rce1-like"/>
    <property type="match status" value="1"/>
</dbReference>
<dbReference type="InterPro" id="IPR003675">
    <property type="entry name" value="Rce1/LyrA-like_dom"/>
</dbReference>
<organism evidence="3 4">
    <name type="scientific">Mesonia maritima</name>
    <dbReference type="NCBI Taxonomy" id="1793873"/>
    <lineage>
        <taxon>Bacteria</taxon>
        <taxon>Pseudomonadati</taxon>
        <taxon>Bacteroidota</taxon>
        <taxon>Flavobacteriia</taxon>
        <taxon>Flavobacteriales</taxon>
        <taxon>Flavobacteriaceae</taxon>
        <taxon>Mesonia</taxon>
    </lineage>
</organism>